<feature type="region of interest" description="Disordered" evidence="1">
    <location>
        <begin position="152"/>
        <end position="196"/>
    </location>
</feature>
<gene>
    <name evidence="2" type="ORF">GCM10023335_20540</name>
</gene>
<protein>
    <submittedName>
        <fullName evidence="2">Uncharacterized protein</fullName>
    </submittedName>
</protein>
<comment type="caution">
    <text evidence="2">The sequence shown here is derived from an EMBL/GenBank/DDBJ whole genome shotgun (WGS) entry which is preliminary data.</text>
</comment>
<sequence length="211" mass="22809">MARSWRGPLMEARGRGVGTPGRIAAVDTPVAAEVDRAMGREALRSKRFTFALVVHAGGGEGRVRGIGADGHFHHVVLRRVGKTLAGMSGDPYCLPTESAFSLCLETPPRERSSRGPSRRVHEPPVIEQGTSRDVHVPWNEGAATRYARHALTETGKTGNRQPAAVTGTSASDHADAHPAGAGRRSDGRLHEADARQQVQVLEVQRRVRRRV</sequence>
<dbReference type="EMBL" id="BAABKB010000004">
    <property type="protein sequence ID" value="GAA5004385.1"/>
    <property type="molecule type" value="Genomic_DNA"/>
</dbReference>
<keyword evidence="3" id="KW-1185">Reference proteome</keyword>
<evidence type="ECO:0000313" key="2">
    <source>
        <dbReference type="EMBL" id="GAA5004385.1"/>
    </source>
</evidence>
<name>A0ABP9INQ6_9ACTN</name>
<evidence type="ECO:0000313" key="3">
    <source>
        <dbReference type="Proteomes" id="UP001501759"/>
    </source>
</evidence>
<accession>A0ABP9INQ6</accession>
<feature type="compositionally biased region" description="Basic and acidic residues" evidence="1">
    <location>
        <begin position="107"/>
        <end position="132"/>
    </location>
</feature>
<proteinExistence type="predicted"/>
<feature type="region of interest" description="Disordered" evidence="1">
    <location>
        <begin position="106"/>
        <end position="132"/>
    </location>
</feature>
<dbReference type="Proteomes" id="UP001501759">
    <property type="component" value="Unassembled WGS sequence"/>
</dbReference>
<feature type="compositionally biased region" description="Polar residues" evidence="1">
    <location>
        <begin position="154"/>
        <end position="171"/>
    </location>
</feature>
<reference evidence="3" key="1">
    <citation type="journal article" date="2019" name="Int. J. Syst. Evol. Microbiol.">
        <title>The Global Catalogue of Microorganisms (GCM) 10K type strain sequencing project: providing services to taxonomists for standard genome sequencing and annotation.</title>
        <authorList>
            <consortium name="The Broad Institute Genomics Platform"/>
            <consortium name="The Broad Institute Genome Sequencing Center for Infectious Disease"/>
            <person name="Wu L."/>
            <person name="Ma J."/>
        </authorList>
    </citation>
    <scope>NUCLEOTIDE SEQUENCE [LARGE SCALE GENOMIC DNA]</scope>
    <source>
        <strain evidence="3">JCM 18409</strain>
    </source>
</reference>
<organism evidence="2 3">
    <name type="scientific">Streptomyces siamensis</name>
    <dbReference type="NCBI Taxonomy" id="1274986"/>
    <lineage>
        <taxon>Bacteria</taxon>
        <taxon>Bacillati</taxon>
        <taxon>Actinomycetota</taxon>
        <taxon>Actinomycetes</taxon>
        <taxon>Kitasatosporales</taxon>
        <taxon>Streptomycetaceae</taxon>
        <taxon>Streptomyces</taxon>
    </lineage>
</organism>
<evidence type="ECO:0000256" key="1">
    <source>
        <dbReference type="SAM" id="MobiDB-lite"/>
    </source>
</evidence>
<feature type="compositionally biased region" description="Basic and acidic residues" evidence="1">
    <location>
        <begin position="183"/>
        <end position="194"/>
    </location>
</feature>